<dbReference type="Pfam" id="PF13449">
    <property type="entry name" value="Phytase-like"/>
    <property type="match status" value="1"/>
</dbReference>
<reference evidence="7 8" key="1">
    <citation type="submission" date="2024-05" db="EMBL/GenBank/DDBJ databases">
        <authorList>
            <person name="Duchaud E."/>
        </authorList>
    </citation>
    <scope>NUCLEOTIDE SEQUENCE [LARGE SCALE GENOMIC DNA]</scope>
    <source>
        <strain evidence="7">Ena-SAMPLE-TAB-13-05-2024-13:56:06:370-140305</strain>
    </source>
</reference>
<evidence type="ECO:0000313" key="7">
    <source>
        <dbReference type="EMBL" id="CAL2106287.1"/>
    </source>
</evidence>
<feature type="domain" description="Phytase-like" evidence="4">
    <location>
        <begin position="292"/>
        <end position="672"/>
    </location>
</feature>
<sequence>MKKITFLLLVCLYMSLPINSQNNYLKHLSSYLSKGDSSAETVAFNSSETIPKAFLTNSNANSFSIVNLTDLSNPTLIKEVSLAGYGAGPNSITTYGDLVAVAVEATVKQDNGKVVFFNLDGVFVKEITVGALPDMLTFTPNGKKLLVANEGEPSKDYMNDPEGSISIIELSTGINNATVSTITFESYNNKKYALLNKGVRIFGKDATVAQDLEPEYITVIEDGSMAYVVCQENNALLVIDLTNNTLKDIMPLGFKDHSKGTPSVKSYVLNELVANWPELGTPVYDGGQPAVQLGGFSGLYYDEVNSTDENMVFFAVPDRGPNTASAKKDKFTPNTTQNVRPFKLPNYQGRIVKFTVNKNSGTVTLDNQILLTRKDGTTPITGKGNIPGHDEIPVTYSDANTIYNKVDYTDDSGETYHALSYDEFGGDFEGILIDKNGKFWMCDEYRPALYQFEANGTLIERYVPAGTSNLGTTVQPVGTYGAETLPEVYSKRRANRGFEAIAYDKEAGIIYAFIQTPMYNPDSSTKNQSDVIRILGVNAANGTPVSEYVYVLERNRDAGFAHSRVDKIGDAVYAGNGKFYVLERDSSNPEDVGGKKYVYSIDINYATNTLGKNYTKQLEEFTTDELIAEGITPVVKHKVTNLPSIGYVSSDKPEGLALLPEGKLAVLNDNDFGIAGAGSTDKSVLGIISFANDYGFDASNKDDKINIQNQPTLGMYQPDAIASYTVNGMDYIVTANEGDARDYDGYSEETRVKDVTLNSSVYPNASILQQNENLGRLKTTTATGDYNNDGTIDQIYSYGARSFSIFDKYGNLVYDSADLFGQKVKEEEPDLFNQDEGEKDNRSDDKGVEPEAVAIGKINDKVFAFIGLERQNSIIVFDITDPKEVKFVTYYKDNVAKGDVAPEIIKFVGAANSPNGKNILLVGYEVSGTMAVIELDEKALDIKEFETEKASFTVYPVPTNTTLNFNERISAKIYSINGKVVKEFENKNQVDVSKLPTGVYIVKTKEKGTKRFLKM</sequence>
<evidence type="ECO:0000259" key="4">
    <source>
        <dbReference type="Pfam" id="PF13449"/>
    </source>
</evidence>
<evidence type="ECO:0000259" key="5">
    <source>
        <dbReference type="Pfam" id="PF18962"/>
    </source>
</evidence>
<feature type="domain" description="Choice-of-anchor I" evidence="6">
    <location>
        <begin position="26"/>
        <end position="278"/>
    </location>
</feature>
<keyword evidence="8" id="KW-1185">Reference proteome</keyword>
<evidence type="ECO:0000256" key="3">
    <source>
        <dbReference type="SAM" id="SignalP"/>
    </source>
</evidence>
<dbReference type="InterPro" id="IPR026444">
    <property type="entry name" value="Secre_tail"/>
</dbReference>
<feature type="domain" description="Choice-of-anchor I" evidence="6">
    <location>
        <begin position="695"/>
        <end position="934"/>
    </location>
</feature>
<feature type="signal peptide" evidence="3">
    <location>
        <begin position="1"/>
        <end position="20"/>
    </location>
</feature>
<dbReference type="SUPFAM" id="SSF101898">
    <property type="entry name" value="NHL repeat"/>
    <property type="match status" value="1"/>
</dbReference>
<comment type="caution">
    <text evidence="7">The sequence shown here is derived from an EMBL/GenBank/DDBJ whole genome shotgun (WGS) entry which is preliminary data.</text>
</comment>
<protein>
    <submittedName>
        <fullName evidence="7">Uncharacterized protein</fullName>
    </submittedName>
</protein>
<feature type="region of interest" description="Disordered" evidence="2">
    <location>
        <begin position="826"/>
        <end position="848"/>
    </location>
</feature>
<dbReference type="InterPro" id="IPR027372">
    <property type="entry name" value="Phytase-like_dom"/>
</dbReference>
<keyword evidence="1 3" id="KW-0732">Signal</keyword>
<dbReference type="InterPro" id="IPR052956">
    <property type="entry name" value="Mesenchyme-surface_protein"/>
</dbReference>
<evidence type="ECO:0000256" key="2">
    <source>
        <dbReference type="SAM" id="MobiDB-lite"/>
    </source>
</evidence>
<dbReference type="InterPro" id="IPR015943">
    <property type="entry name" value="WD40/YVTN_repeat-like_dom_sf"/>
</dbReference>
<dbReference type="Proteomes" id="UP001497602">
    <property type="component" value="Unassembled WGS sequence"/>
</dbReference>
<evidence type="ECO:0000256" key="1">
    <source>
        <dbReference type="ARBA" id="ARBA00022729"/>
    </source>
</evidence>
<feature type="compositionally biased region" description="Basic and acidic residues" evidence="2">
    <location>
        <begin position="839"/>
        <end position="848"/>
    </location>
</feature>
<dbReference type="Pfam" id="PF18962">
    <property type="entry name" value="Por_Secre_tail"/>
    <property type="match status" value="1"/>
</dbReference>
<dbReference type="PANTHER" id="PTHR46928:SF1">
    <property type="entry name" value="MESENCHYME-SPECIFIC CELL SURFACE GLYCOPROTEIN"/>
    <property type="match status" value="1"/>
</dbReference>
<dbReference type="RefSeq" id="WP_348702933.1">
    <property type="nucleotide sequence ID" value="NZ_CAXIYA010000008.1"/>
</dbReference>
<dbReference type="NCBIfam" id="TIGR04183">
    <property type="entry name" value="Por_Secre_tail"/>
    <property type="match status" value="1"/>
</dbReference>
<dbReference type="EMBL" id="CAXJRC010000012">
    <property type="protein sequence ID" value="CAL2106287.1"/>
    <property type="molecule type" value="Genomic_DNA"/>
</dbReference>
<evidence type="ECO:0000259" key="6">
    <source>
        <dbReference type="Pfam" id="PF22494"/>
    </source>
</evidence>
<name>A0ABP1F788_9FLAO</name>
<dbReference type="Pfam" id="PF22494">
    <property type="entry name" value="choice_anch_I"/>
    <property type="match status" value="2"/>
</dbReference>
<feature type="domain" description="Secretion system C-terminal sorting" evidence="5">
    <location>
        <begin position="954"/>
        <end position="1010"/>
    </location>
</feature>
<dbReference type="InterPro" id="IPR011044">
    <property type="entry name" value="Quino_amine_DH_bsu"/>
</dbReference>
<feature type="chain" id="PRO_5047279078" evidence="3">
    <location>
        <begin position="21"/>
        <end position="1015"/>
    </location>
</feature>
<proteinExistence type="predicted"/>
<dbReference type="Gene3D" id="2.130.10.10">
    <property type="entry name" value="YVTN repeat-like/Quinoprotein amine dehydrogenase"/>
    <property type="match status" value="1"/>
</dbReference>
<dbReference type="SUPFAM" id="SSF50969">
    <property type="entry name" value="YVTN repeat-like/Quinoprotein amine dehydrogenase"/>
    <property type="match status" value="1"/>
</dbReference>
<gene>
    <name evidence="7" type="ORF">T190115A13A_200003</name>
</gene>
<evidence type="ECO:0000313" key="8">
    <source>
        <dbReference type="Proteomes" id="UP001497602"/>
    </source>
</evidence>
<dbReference type="InterPro" id="IPR055188">
    <property type="entry name" value="Choice_anch_I"/>
</dbReference>
<organism evidence="7 8">
    <name type="scientific">Tenacibaculum vairaonense</name>
    <dbReference type="NCBI Taxonomy" id="3137860"/>
    <lineage>
        <taxon>Bacteria</taxon>
        <taxon>Pseudomonadati</taxon>
        <taxon>Bacteroidota</taxon>
        <taxon>Flavobacteriia</taxon>
        <taxon>Flavobacteriales</taxon>
        <taxon>Flavobacteriaceae</taxon>
        <taxon>Tenacibaculum</taxon>
    </lineage>
</organism>
<dbReference type="PANTHER" id="PTHR46928">
    <property type="entry name" value="MESENCHYME-SPECIFIC CELL SURFACE GLYCOPROTEIN"/>
    <property type="match status" value="1"/>
</dbReference>
<accession>A0ABP1F788</accession>
<feature type="compositionally biased region" description="Acidic residues" evidence="2">
    <location>
        <begin position="827"/>
        <end position="838"/>
    </location>
</feature>